<keyword evidence="3 8" id="KW-0641">Proline biosynthesis</keyword>
<protein>
    <recommendedName>
        <fullName evidence="8">Glutamate 5-kinase</fullName>
        <ecNumber evidence="8">2.7.2.11</ecNumber>
    </recommendedName>
    <alternativeName>
        <fullName evidence="8">Gamma-glutamyl kinase</fullName>
        <shortName evidence="8">GK</shortName>
    </alternativeName>
</protein>
<dbReference type="InterPro" id="IPR036974">
    <property type="entry name" value="PUA_sf"/>
</dbReference>
<gene>
    <name evidence="8" type="primary">proB</name>
    <name evidence="10" type="ordered locus">Celgi_1180</name>
</gene>
<dbReference type="CDD" id="cd21157">
    <property type="entry name" value="PUA_G5K"/>
    <property type="match status" value="1"/>
</dbReference>
<comment type="pathway">
    <text evidence="8">Amino-acid biosynthesis; L-proline biosynthesis; L-glutamate 5-semialdehyde from L-glutamate: step 1/2.</text>
</comment>
<evidence type="ECO:0000256" key="3">
    <source>
        <dbReference type="ARBA" id="ARBA00022650"/>
    </source>
</evidence>
<evidence type="ECO:0000259" key="9">
    <source>
        <dbReference type="SMART" id="SM00359"/>
    </source>
</evidence>
<accession>F8A1P2</accession>
<comment type="function">
    <text evidence="8">Catalyzes the transfer of a phosphate group to glutamate to form L-glutamate 5-phosphate.</text>
</comment>
<dbReference type="SUPFAM" id="SSF53633">
    <property type="entry name" value="Carbamate kinase-like"/>
    <property type="match status" value="1"/>
</dbReference>
<dbReference type="InterPro" id="IPR005715">
    <property type="entry name" value="Glu_5kinase/COase_Synthase"/>
</dbReference>
<evidence type="ECO:0000256" key="1">
    <source>
        <dbReference type="ARBA" id="ARBA00022490"/>
    </source>
</evidence>
<dbReference type="GO" id="GO:0005524">
    <property type="term" value="F:ATP binding"/>
    <property type="evidence" value="ECO:0007669"/>
    <property type="project" value="UniProtKB-KW"/>
</dbReference>
<dbReference type="PIRSF" id="PIRSF000729">
    <property type="entry name" value="GK"/>
    <property type="match status" value="1"/>
</dbReference>
<dbReference type="PANTHER" id="PTHR43654">
    <property type="entry name" value="GLUTAMATE 5-KINASE"/>
    <property type="match status" value="1"/>
</dbReference>
<evidence type="ECO:0000256" key="2">
    <source>
        <dbReference type="ARBA" id="ARBA00022605"/>
    </source>
</evidence>
<name>F8A1P2_CELGA</name>
<evidence type="ECO:0000313" key="11">
    <source>
        <dbReference type="Proteomes" id="UP000000485"/>
    </source>
</evidence>
<dbReference type="GO" id="GO:0004349">
    <property type="term" value="F:glutamate 5-kinase activity"/>
    <property type="evidence" value="ECO:0007669"/>
    <property type="project" value="UniProtKB-UniRule"/>
</dbReference>
<dbReference type="GO" id="GO:0003723">
    <property type="term" value="F:RNA binding"/>
    <property type="evidence" value="ECO:0007669"/>
    <property type="project" value="InterPro"/>
</dbReference>
<dbReference type="InterPro" id="IPR015947">
    <property type="entry name" value="PUA-like_sf"/>
</dbReference>
<keyword evidence="1 8" id="KW-0963">Cytoplasm</keyword>
<dbReference type="EMBL" id="CP002665">
    <property type="protein sequence ID" value="AEI11699.1"/>
    <property type="molecule type" value="Genomic_DNA"/>
</dbReference>
<reference evidence="11" key="1">
    <citation type="submission" date="2011-04" db="EMBL/GenBank/DDBJ databases">
        <title>Complete sequence of Cellvibrio gilvus ATCC 13127.</title>
        <authorList>
            <person name="Lucas S."/>
            <person name="Han J."/>
            <person name="Lapidus A."/>
            <person name="Cheng J.-F."/>
            <person name="Goodwin L."/>
            <person name="Pitluck S."/>
            <person name="Peters L."/>
            <person name="Munk A."/>
            <person name="Detter J.C."/>
            <person name="Han C."/>
            <person name="Tapia R."/>
            <person name="Land M."/>
            <person name="Hauser L."/>
            <person name="Kyrpides N."/>
            <person name="Ivanova N."/>
            <person name="Ovchinnikova G."/>
            <person name="Pagani I."/>
            <person name="Mead D."/>
            <person name="Brumm P."/>
            <person name="Woyke T."/>
        </authorList>
    </citation>
    <scope>NUCLEOTIDE SEQUENCE [LARGE SCALE GENOMIC DNA]</scope>
    <source>
        <strain evidence="11">ATCC 13127 / NRRL B-14078</strain>
    </source>
</reference>
<dbReference type="EC" id="2.7.2.11" evidence="8"/>
<feature type="binding site" evidence="8">
    <location>
        <position position="160"/>
    </location>
    <ligand>
        <name>substrate</name>
    </ligand>
</feature>
<dbReference type="SUPFAM" id="SSF88697">
    <property type="entry name" value="PUA domain-like"/>
    <property type="match status" value="1"/>
</dbReference>
<dbReference type="STRING" id="593907.Celgi_1180"/>
<evidence type="ECO:0000256" key="7">
    <source>
        <dbReference type="ARBA" id="ARBA00022840"/>
    </source>
</evidence>
<feature type="binding site" evidence="8">
    <location>
        <position position="61"/>
    </location>
    <ligand>
        <name>substrate</name>
    </ligand>
</feature>
<keyword evidence="6 8" id="KW-0418">Kinase</keyword>
<keyword evidence="11" id="KW-1185">Reference proteome</keyword>
<keyword evidence="5 8" id="KW-0547">Nucleotide-binding</keyword>
<feature type="binding site" evidence="8">
    <location>
        <begin position="221"/>
        <end position="227"/>
    </location>
    <ligand>
        <name>ATP</name>
        <dbReference type="ChEBI" id="CHEBI:30616"/>
    </ligand>
</feature>
<dbReference type="PANTHER" id="PTHR43654:SF1">
    <property type="entry name" value="ISOPENTENYL PHOSPHATE KINASE"/>
    <property type="match status" value="1"/>
</dbReference>
<evidence type="ECO:0000256" key="8">
    <source>
        <dbReference type="HAMAP-Rule" id="MF_00456"/>
    </source>
</evidence>
<dbReference type="InterPro" id="IPR001048">
    <property type="entry name" value="Asp/Glu/Uridylate_kinase"/>
</dbReference>
<feature type="binding site" evidence="8">
    <location>
        <position position="148"/>
    </location>
    <ligand>
        <name>substrate</name>
    </ligand>
</feature>
<dbReference type="HOGENOM" id="CLU_025400_2_0_11"/>
<dbReference type="KEGG" id="cga:Celgi_1180"/>
<keyword evidence="7 8" id="KW-0067">ATP-binding</keyword>
<dbReference type="InterPro" id="IPR002478">
    <property type="entry name" value="PUA"/>
</dbReference>
<keyword evidence="2 8" id="KW-0028">Amino-acid biosynthesis</keyword>
<dbReference type="InterPro" id="IPR001057">
    <property type="entry name" value="Glu/AcGlu_kinase"/>
</dbReference>
<feature type="binding site" evidence="8">
    <location>
        <position position="21"/>
    </location>
    <ligand>
        <name>ATP</name>
        <dbReference type="ChEBI" id="CHEBI:30616"/>
    </ligand>
</feature>
<comment type="catalytic activity">
    <reaction evidence="8">
        <text>L-glutamate + ATP = L-glutamyl 5-phosphate + ADP</text>
        <dbReference type="Rhea" id="RHEA:14877"/>
        <dbReference type="ChEBI" id="CHEBI:29985"/>
        <dbReference type="ChEBI" id="CHEBI:30616"/>
        <dbReference type="ChEBI" id="CHEBI:58274"/>
        <dbReference type="ChEBI" id="CHEBI:456216"/>
        <dbReference type="EC" id="2.7.2.11"/>
    </reaction>
</comment>
<feature type="domain" description="PUA" evidence="9">
    <location>
        <begin position="284"/>
        <end position="363"/>
    </location>
</feature>
<comment type="subcellular location">
    <subcellularLocation>
        <location evidence="8">Cytoplasm</location>
    </subcellularLocation>
</comment>
<dbReference type="RefSeq" id="WP_013883218.1">
    <property type="nucleotide sequence ID" value="NC_015671.1"/>
</dbReference>
<evidence type="ECO:0000313" key="10">
    <source>
        <dbReference type="EMBL" id="AEI11699.1"/>
    </source>
</evidence>
<comment type="similarity">
    <text evidence="8">Belongs to the glutamate 5-kinase family.</text>
</comment>
<feature type="binding site" evidence="8">
    <location>
        <begin position="180"/>
        <end position="181"/>
    </location>
    <ligand>
        <name>ATP</name>
        <dbReference type="ChEBI" id="CHEBI:30616"/>
    </ligand>
</feature>
<dbReference type="FunFam" id="3.40.1160.10:FF:000018">
    <property type="entry name" value="Glutamate 5-kinase"/>
    <property type="match status" value="1"/>
</dbReference>
<evidence type="ECO:0000256" key="5">
    <source>
        <dbReference type="ARBA" id="ARBA00022741"/>
    </source>
</evidence>
<dbReference type="Proteomes" id="UP000000485">
    <property type="component" value="Chromosome"/>
</dbReference>
<dbReference type="Pfam" id="PF01472">
    <property type="entry name" value="PUA"/>
    <property type="match status" value="1"/>
</dbReference>
<dbReference type="eggNOG" id="COG0263">
    <property type="taxonomic scope" value="Bacteria"/>
</dbReference>
<keyword evidence="4 8" id="KW-0808">Transferase</keyword>
<dbReference type="AlphaFoldDB" id="F8A1P2"/>
<dbReference type="SMART" id="SM00359">
    <property type="entry name" value="PUA"/>
    <property type="match status" value="1"/>
</dbReference>
<dbReference type="CDD" id="cd04242">
    <property type="entry name" value="AAK_G5K_ProB"/>
    <property type="match status" value="1"/>
</dbReference>
<dbReference type="GO" id="GO:0005829">
    <property type="term" value="C:cytosol"/>
    <property type="evidence" value="ECO:0007669"/>
    <property type="project" value="TreeGrafter"/>
</dbReference>
<organism evidence="10 11">
    <name type="scientific">Cellulomonas gilvus (strain ATCC 13127 / NRRL B-14078)</name>
    <name type="common">Cellvibrio gilvus</name>
    <dbReference type="NCBI Taxonomy" id="593907"/>
    <lineage>
        <taxon>Bacteria</taxon>
        <taxon>Bacillati</taxon>
        <taxon>Actinomycetota</taxon>
        <taxon>Actinomycetes</taxon>
        <taxon>Micrococcales</taxon>
        <taxon>Cellulomonadaceae</taxon>
        <taxon>Cellulomonas</taxon>
    </lineage>
</organism>
<sequence length="379" mass="39779">MTAAALQERSELASAARIVVKVGSSSLTSPDGRLDPERLRALVDVLAARRAAGGQVVLVSSGAIAAAIGPLGLAARPRDLATQQAAASVGQGLLVAHYTKAFADHGLRVGQVLLTADDTVRRGHYRNAHRALTRLLDLGVVPVINENDAVATEEIRFGDNDRLAALVSHMVHADALVLLTDVDSLYTGAPSRPGSRRIARVDGPRDLEGIDVSRRGSAVGTGGMVTKLDSVAIATQTGIPVVLTSAAQAARALAGEDVGTWFSATGRRTSIRLLWLAHAAHTRGRLLLDEGAVRAVVDRRTSLLPAGVTGVEGEFDAGEPVDLVSPEGVVVARGLVAFGADEVPGLLGRSTHDLRTELGAGYDRELVHRDDLVLVRRRR</sequence>
<dbReference type="NCBIfam" id="TIGR01027">
    <property type="entry name" value="proB"/>
    <property type="match status" value="1"/>
</dbReference>
<evidence type="ECO:0000256" key="4">
    <source>
        <dbReference type="ARBA" id="ARBA00022679"/>
    </source>
</evidence>
<dbReference type="InterPro" id="IPR036393">
    <property type="entry name" value="AceGlu_kinase-like_sf"/>
</dbReference>
<dbReference type="InterPro" id="IPR041739">
    <property type="entry name" value="G5K_ProB"/>
</dbReference>
<dbReference type="UniPathway" id="UPA00098">
    <property type="reaction ID" value="UER00359"/>
</dbReference>
<dbReference type="GO" id="GO:0055129">
    <property type="term" value="P:L-proline biosynthetic process"/>
    <property type="evidence" value="ECO:0007669"/>
    <property type="project" value="UniProtKB-UniRule"/>
</dbReference>
<dbReference type="HAMAP" id="MF_00456">
    <property type="entry name" value="ProB"/>
    <property type="match status" value="1"/>
</dbReference>
<dbReference type="Gene3D" id="3.40.1160.10">
    <property type="entry name" value="Acetylglutamate kinase-like"/>
    <property type="match status" value="1"/>
</dbReference>
<proteinExistence type="inferred from homology"/>
<dbReference type="PROSITE" id="PS50890">
    <property type="entry name" value="PUA"/>
    <property type="match status" value="1"/>
</dbReference>
<dbReference type="Pfam" id="PF00696">
    <property type="entry name" value="AA_kinase"/>
    <property type="match status" value="1"/>
</dbReference>
<dbReference type="PRINTS" id="PR00474">
    <property type="entry name" value="GLU5KINASE"/>
</dbReference>
<dbReference type="Gene3D" id="2.30.130.10">
    <property type="entry name" value="PUA domain"/>
    <property type="match status" value="1"/>
</dbReference>
<evidence type="ECO:0000256" key="6">
    <source>
        <dbReference type="ARBA" id="ARBA00022777"/>
    </source>
</evidence>
<dbReference type="InterPro" id="IPR011529">
    <property type="entry name" value="Glu_5kinase"/>
</dbReference>